<evidence type="ECO:0000256" key="1">
    <source>
        <dbReference type="SAM" id="Phobius"/>
    </source>
</evidence>
<evidence type="ECO:0000313" key="2">
    <source>
        <dbReference type="EMBL" id="QPG57696.1"/>
    </source>
</evidence>
<dbReference type="PANTHER" id="PTHR41771">
    <property type="entry name" value="MEMBRANE PROTEIN-RELATED"/>
    <property type="match status" value="1"/>
</dbReference>
<feature type="transmembrane region" description="Helical" evidence="1">
    <location>
        <begin position="125"/>
        <end position="141"/>
    </location>
</feature>
<keyword evidence="1" id="KW-0812">Transmembrane</keyword>
<keyword evidence="1" id="KW-1133">Transmembrane helix</keyword>
<feature type="transmembrane region" description="Helical" evidence="1">
    <location>
        <begin position="308"/>
        <end position="326"/>
    </location>
</feature>
<dbReference type="Proteomes" id="UP000316416">
    <property type="component" value="Chromosome"/>
</dbReference>
<accession>A0ABX6V548</accession>
<reference evidence="2" key="1">
    <citation type="submission" date="2021-07" db="EMBL/GenBank/DDBJ databases">
        <title>Shewanella sp. YLB-07 whole genome sequence.</title>
        <authorList>
            <person name="Yu L."/>
        </authorList>
    </citation>
    <scope>NUCLEOTIDE SEQUENCE</scope>
    <source>
        <strain evidence="2">YLB-08</strain>
    </source>
</reference>
<name>A0ABX6V548_9GAMM</name>
<evidence type="ECO:0000313" key="3">
    <source>
        <dbReference type="Proteomes" id="UP000316416"/>
    </source>
</evidence>
<feature type="transmembrane region" description="Helical" evidence="1">
    <location>
        <begin position="338"/>
        <end position="364"/>
    </location>
</feature>
<dbReference type="EMBL" id="CP045503">
    <property type="protein sequence ID" value="QPG57696.1"/>
    <property type="molecule type" value="Genomic_DNA"/>
</dbReference>
<organism evidence="2 3">
    <name type="scientific">Shewanella eurypsychrophilus</name>
    <dbReference type="NCBI Taxonomy" id="2593656"/>
    <lineage>
        <taxon>Bacteria</taxon>
        <taxon>Pseudomonadati</taxon>
        <taxon>Pseudomonadota</taxon>
        <taxon>Gammaproteobacteria</taxon>
        <taxon>Alteromonadales</taxon>
        <taxon>Shewanellaceae</taxon>
        <taxon>Shewanella</taxon>
    </lineage>
</organism>
<keyword evidence="1" id="KW-0472">Membrane</keyword>
<proteinExistence type="predicted"/>
<dbReference type="PANTHER" id="PTHR41771:SF1">
    <property type="entry name" value="MEMBRANE PROTEIN"/>
    <property type="match status" value="1"/>
</dbReference>
<keyword evidence="3" id="KW-1185">Reference proteome</keyword>
<feature type="transmembrane region" description="Helical" evidence="1">
    <location>
        <begin position="174"/>
        <end position="193"/>
    </location>
</feature>
<feature type="transmembrane region" description="Helical" evidence="1">
    <location>
        <begin position="200"/>
        <end position="221"/>
    </location>
</feature>
<feature type="transmembrane region" description="Helical" evidence="1">
    <location>
        <begin position="249"/>
        <end position="274"/>
    </location>
</feature>
<gene>
    <name evidence="2" type="ORF">FM038_009750</name>
</gene>
<feature type="transmembrane region" description="Helical" evidence="1">
    <location>
        <begin position="148"/>
        <end position="168"/>
    </location>
</feature>
<dbReference type="InterPro" id="IPR012507">
    <property type="entry name" value="YibE_F"/>
</dbReference>
<dbReference type="RefSeq" id="WP_142870862.1">
    <property type="nucleotide sequence ID" value="NZ_CP045503.2"/>
</dbReference>
<protein>
    <submittedName>
        <fullName evidence="2">YibE/F family protein</fullName>
    </submittedName>
</protein>
<dbReference type="Pfam" id="PF07907">
    <property type="entry name" value="YibE_F"/>
    <property type="match status" value="1"/>
</dbReference>
<sequence length="387" mass="42596">MLRTYRFTLFIALLSTLIFYISPSLSEHLKPKSPLEQVFVDAKAIEIISNNLAPDARVPSILTGKQVFNAEILEGELKGKIVEVRNPLSRQHNVLVSEGDTFIMMIRETANGTIYWAYNHKRSTAIYWMCFAFLLLLLSFGKKEGMNSIVSLYFTAALVIGVLIPAIFAGWDPVLVTIILMGLKIVVNFILVSGYNRKSFCAMAGTLIGVIAAGVMAQVFGEFAHLSGIYLDKGEDVIYLATQPIQIRWLMFVAIMISALGAIMDVAISIASAYNELRITDPRLTPKQLMHASMNIGRDIMGTMTNTLILAFAGSSLTTIMMVWGLDMPLKQFLNTPVISLSIIHALAGSVGIVLTIPITAWLARYILSPTEDRQLATGQSIENSKP</sequence>